<evidence type="ECO:0000313" key="17">
    <source>
        <dbReference type="Ensembl" id="ENSCSEP00000009987.1"/>
    </source>
</evidence>
<reference evidence="17" key="3">
    <citation type="submission" date="2025-09" db="UniProtKB">
        <authorList>
            <consortium name="Ensembl"/>
        </authorList>
    </citation>
    <scope>IDENTIFICATION</scope>
</reference>
<keyword evidence="7" id="KW-0677">Repeat</keyword>
<dbReference type="FunFam" id="4.10.400.10:FF:000034">
    <property type="entry name" value="Low-density lipoprotein receptor-related protein 2"/>
    <property type="match status" value="4"/>
</dbReference>
<protein>
    <recommendedName>
        <fullName evidence="19">EGF-like domain-containing protein</fullName>
    </recommendedName>
</protein>
<evidence type="ECO:0000256" key="11">
    <source>
        <dbReference type="ARBA" id="ARBA00023170"/>
    </source>
</evidence>
<evidence type="ECO:0000256" key="5">
    <source>
        <dbReference type="ARBA" id="ARBA00022692"/>
    </source>
</evidence>
<name>A0A3P8V606_CYNSE</name>
<dbReference type="SMART" id="SM00179">
    <property type="entry name" value="EGF_CA"/>
    <property type="match status" value="2"/>
</dbReference>
<keyword evidence="9 14" id="KW-0472">Membrane</keyword>
<feature type="disulfide bond" evidence="13">
    <location>
        <begin position="207"/>
        <end position="219"/>
    </location>
</feature>
<dbReference type="SUPFAM" id="SSF57424">
    <property type="entry name" value="LDL receptor-like module"/>
    <property type="match status" value="6"/>
</dbReference>
<feature type="disulfide bond" evidence="13">
    <location>
        <begin position="132"/>
        <end position="144"/>
    </location>
</feature>
<evidence type="ECO:0000256" key="4">
    <source>
        <dbReference type="ARBA" id="ARBA00022583"/>
    </source>
</evidence>
<dbReference type="GO" id="GO:0005509">
    <property type="term" value="F:calcium ion binding"/>
    <property type="evidence" value="ECO:0007669"/>
    <property type="project" value="InterPro"/>
</dbReference>
<evidence type="ECO:0000259" key="16">
    <source>
        <dbReference type="SMART" id="SM00181"/>
    </source>
</evidence>
<dbReference type="GO" id="GO:0005886">
    <property type="term" value="C:plasma membrane"/>
    <property type="evidence" value="ECO:0007669"/>
    <property type="project" value="UniProtKB-SubCell"/>
</dbReference>
<feature type="disulfide bond" evidence="13">
    <location>
        <begin position="187"/>
        <end position="202"/>
    </location>
</feature>
<dbReference type="Proteomes" id="UP000265120">
    <property type="component" value="Chromosome 8"/>
</dbReference>
<feature type="disulfide bond" evidence="13">
    <location>
        <begin position="265"/>
        <end position="280"/>
    </location>
</feature>
<evidence type="ECO:0000256" key="3">
    <source>
        <dbReference type="ARBA" id="ARBA00022536"/>
    </source>
</evidence>
<keyword evidence="2" id="KW-1003">Cell membrane</keyword>
<dbReference type="PROSITE" id="PS50068">
    <property type="entry name" value="LDLRA_2"/>
    <property type="match status" value="6"/>
</dbReference>
<dbReference type="InterPro" id="IPR036055">
    <property type="entry name" value="LDL_receptor-like_sf"/>
</dbReference>
<feature type="disulfide bond" evidence="13">
    <location>
        <begin position="214"/>
        <end position="232"/>
    </location>
</feature>
<dbReference type="Pfam" id="PF00057">
    <property type="entry name" value="Ldl_recept_a"/>
    <property type="match status" value="6"/>
</dbReference>
<dbReference type="InterPro" id="IPR002172">
    <property type="entry name" value="LDrepeatLR_classA_rpt"/>
</dbReference>
<evidence type="ECO:0000256" key="9">
    <source>
        <dbReference type="ARBA" id="ARBA00023136"/>
    </source>
</evidence>
<sequence length="405" mass="45205">MYLLRKYVFFWFEDVCLIFCLFGCLCSTYLELSGGAPCWLCLDLCVFTGTCENGQFQCSNGQCIDMDWRCDGTKDCTDDSDEQNCREYRTCCTQEFKCVTSGECISLGFVCDGEVDCVDGSDEQRTCGGRTCSTDQFTCQEGQCIPLKYKCDRVKDCVDNSDENTYYPQCTEKTCANGACYKNSQHCNGLQDCRDGSDEFNCTTNHCPIHQFQCTNGYCVPNSFVCDHWDDCGDNSDEQGCVYQSCSGNQFTCSSGRCIPQRWVCDKFNDCGDYSDEKGCVCDDKPDCPGGTDESNSTAQLTCSLDRCSTLSCEFHCHPSPQGGSCYCPDGFVVANDSRTCVDYNDCEIWGICDQLCEDRPGTHHCSCANGYFLEQGHVCKANVSGNEPLFFFSWNSLDLFCLCD</sequence>
<keyword evidence="10 13" id="KW-1015">Disulfide bond</keyword>
<dbReference type="InterPro" id="IPR001881">
    <property type="entry name" value="EGF-like_Ca-bd_dom"/>
</dbReference>
<accession>A0A3P8V606</accession>
<dbReference type="SUPFAM" id="SSF57196">
    <property type="entry name" value="EGF/Laminin"/>
    <property type="match status" value="1"/>
</dbReference>
<dbReference type="GO" id="GO:0043235">
    <property type="term" value="C:receptor complex"/>
    <property type="evidence" value="ECO:0007669"/>
    <property type="project" value="TreeGrafter"/>
</dbReference>
<dbReference type="STRING" id="244447.ENSCSEP00000009987"/>
<feature type="disulfide bond" evidence="13">
    <location>
        <begin position="70"/>
        <end position="85"/>
    </location>
</feature>
<dbReference type="InParanoid" id="A0A3P8V606"/>
<keyword evidence="18" id="KW-1185">Reference proteome</keyword>
<feature type="disulfide bond" evidence="13">
    <location>
        <begin position="226"/>
        <end position="241"/>
    </location>
</feature>
<feature type="disulfide bond" evidence="13">
    <location>
        <begin position="51"/>
        <end position="63"/>
    </location>
</feature>
<dbReference type="Ensembl" id="ENSCSET00000010105.1">
    <property type="protein sequence ID" value="ENSCSEP00000009987.1"/>
    <property type="gene ID" value="ENSCSEG00000006400.1"/>
</dbReference>
<evidence type="ECO:0000256" key="10">
    <source>
        <dbReference type="ARBA" id="ARBA00023157"/>
    </source>
</evidence>
<feature type="domain" description="EGF-like" evidence="16">
    <location>
        <begin position="50"/>
        <end position="86"/>
    </location>
</feature>
<keyword evidence="12" id="KW-0325">Glycoprotein</keyword>
<dbReference type="PANTHER" id="PTHR22722">
    <property type="entry name" value="LOW-DENSITY LIPOPROTEIN RECEPTOR-RELATED PROTEIN 2-RELATED"/>
    <property type="match status" value="1"/>
</dbReference>
<dbReference type="CDD" id="cd00112">
    <property type="entry name" value="LDLa"/>
    <property type="match status" value="6"/>
</dbReference>
<evidence type="ECO:0000256" key="1">
    <source>
        <dbReference type="ARBA" id="ARBA00004251"/>
    </source>
</evidence>
<feature type="domain" description="EGF-like calcium-binding" evidence="15">
    <location>
        <begin position="304"/>
        <end position="342"/>
    </location>
</feature>
<feature type="disulfide bond" evidence="13">
    <location>
        <begin position="58"/>
        <end position="76"/>
    </location>
</feature>
<feature type="domain" description="EGF-like calcium-binding" evidence="15">
    <location>
        <begin position="343"/>
        <end position="381"/>
    </location>
</feature>
<proteinExistence type="predicted"/>
<reference evidence="17 18" key="1">
    <citation type="journal article" date="2014" name="Nat. Genet.">
        <title>Whole-genome sequence of a flatfish provides insights into ZW sex chromosome evolution and adaptation to a benthic lifestyle.</title>
        <authorList>
            <person name="Chen S."/>
            <person name="Zhang G."/>
            <person name="Shao C."/>
            <person name="Huang Q."/>
            <person name="Liu G."/>
            <person name="Zhang P."/>
            <person name="Song W."/>
            <person name="An N."/>
            <person name="Chalopin D."/>
            <person name="Volff J.N."/>
            <person name="Hong Y."/>
            <person name="Li Q."/>
            <person name="Sha Z."/>
            <person name="Zhou H."/>
            <person name="Xie M."/>
            <person name="Yu Q."/>
            <person name="Liu Y."/>
            <person name="Xiang H."/>
            <person name="Wang N."/>
            <person name="Wu K."/>
            <person name="Yang C."/>
            <person name="Zhou Q."/>
            <person name="Liao X."/>
            <person name="Yang L."/>
            <person name="Hu Q."/>
            <person name="Zhang J."/>
            <person name="Meng L."/>
            <person name="Jin L."/>
            <person name="Tian Y."/>
            <person name="Lian J."/>
            <person name="Yang J."/>
            <person name="Miao G."/>
            <person name="Liu S."/>
            <person name="Liang Z."/>
            <person name="Yan F."/>
            <person name="Li Y."/>
            <person name="Sun B."/>
            <person name="Zhang H."/>
            <person name="Zhang J."/>
            <person name="Zhu Y."/>
            <person name="Du M."/>
            <person name="Zhao Y."/>
            <person name="Schartl M."/>
            <person name="Tang Q."/>
            <person name="Wang J."/>
        </authorList>
    </citation>
    <scope>NUCLEOTIDE SEQUENCE</scope>
</reference>
<feature type="domain" description="EGF-like" evidence="16">
    <location>
        <begin position="307"/>
        <end position="342"/>
    </location>
</feature>
<keyword evidence="11" id="KW-0675">Receptor</keyword>
<comment type="caution">
    <text evidence="13">Lacks conserved residue(s) required for the propagation of feature annotation.</text>
</comment>
<keyword evidence="4" id="KW-0254">Endocytosis</keyword>
<dbReference type="SMART" id="SM00192">
    <property type="entry name" value="LDLa"/>
    <property type="match status" value="6"/>
</dbReference>
<feature type="disulfide bond" evidence="13">
    <location>
        <begin position="175"/>
        <end position="193"/>
    </location>
</feature>
<organism evidence="17 18">
    <name type="scientific">Cynoglossus semilaevis</name>
    <name type="common">Tongue sole</name>
    <dbReference type="NCBI Taxonomy" id="244447"/>
    <lineage>
        <taxon>Eukaryota</taxon>
        <taxon>Metazoa</taxon>
        <taxon>Chordata</taxon>
        <taxon>Craniata</taxon>
        <taxon>Vertebrata</taxon>
        <taxon>Euteleostomi</taxon>
        <taxon>Actinopterygii</taxon>
        <taxon>Neopterygii</taxon>
        <taxon>Teleostei</taxon>
        <taxon>Neoteleostei</taxon>
        <taxon>Acanthomorphata</taxon>
        <taxon>Carangaria</taxon>
        <taxon>Pleuronectiformes</taxon>
        <taxon>Pleuronectoidei</taxon>
        <taxon>Cynoglossidae</taxon>
        <taxon>Cynoglossinae</taxon>
        <taxon>Cynoglossus</taxon>
    </lineage>
</organism>
<evidence type="ECO:0000313" key="18">
    <source>
        <dbReference type="Proteomes" id="UP000265120"/>
    </source>
</evidence>
<evidence type="ECO:0000256" key="6">
    <source>
        <dbReference type="ARBA" id="ARBA00022729"/>
    </source>
</evidence>
<dbReference type="InterPro" id="IPR023415">
    <property type="entry name" value="LDLR_class-A_CS"/>
</dbReference>
<evidence type="ECO:0008006" key="19">
    <source>
        <dbReference type="Google" id="ProtNLM"/>
    </source>
</evidence>
<dbReference type="InterPro" id="IPR000742">
    <property type="entry name" value="EGF"/>
</dbReference>
<dbReference type="SMART" id="SM00181">
    <property type="entry name" value="EGF"/>
    <property type="match status" value="4"/>
</dbReference>
<dbReference type="GO" id="GO:0006897">
    <property type="term" value="P:endocytosis"/>
    <property type="evidence" value="ECO:0007669"/>
    <property type="project" value="UniProtKB-KW"/>
</dbReference>
<feature type="disulfide bond" evidence="13">
    <location>
        <begin position="139"/>
        <end position="157"/>
    </location>
</feature>
<keyword evidence="6" id="KW-0732">Signal</keyword>
<comment type="subcellular location">
    <subcellularLocation>
        <location evidence="1">Cell membrane</location>
        <topology evidence="1">Single-pass type I membrane protein</topology>
    </subcellularLocation>
</comment>
<feature type="disulfide bond" evidence="13">
    <location>
        <begin position="253"/>
        <end position="271"/>
    </location>
</feature>
<evidence type="ECO:0000256" key="12">
    <source>
        <dbReference type="ARBA" id="ARBA00023180"/>
    </source>
</evidence>
<dbReference type="GeneTree" id="ENSGT00940000165170"/>
<dbReference type="PROSITE" id="PS01209">
    <property type="entry name" value="LDLRA_1"/>
    <property type="match status" value="2"/>
</dbReference>
<evidence type="ECO:0000256" key="13">
    <source>
        <dbReference type="PROSITE-ProRule" id="PRU00124"/>
    </source>
</evidence>
<feature type="disulfide bond" evidence="13">
    <location>
        <begin position="246"/>
        <end position="258"/>
    </location>
</feature>
<evidence type="ECO:0000256" key="8">
    <source>
        <dbReference type="ARBA" id="ARBA00022989"/>
    </source>
</evidence>
<dbReference type="Gene3D" id="4.10.400.10">
    <property type="entry name" value="Low-density Lipoprotein Receptor"/>
    <property type="match status" value="6"/>
</dbReference>
<feature type="domain" description="EGF-like" evidence="16">
    <location>
        <begin position="131"/>
        <end position="171"/>
    </location>
</feature>
<dbReference type="OMA" id="NCEIALC"/>
<dbReference type="PRINTS" id="PR00261">
    <property type="entry name" value="LDLRECEPTOR"/>
</dbReference>
<evidence type="ECO:0000256" key="14">
    <source>
        <dbReference type="SAM" id="Phobius"/>
    </source>
</evidence>
<evidence type="ECO:0000256" key="7">
    <source>
        <dbReference type="ARBA" id="ARBA00022737"/>
    </source>
</evidence>
<keyword evidence="8 14" id="KW-1133">Transmembrane helix</keyword>
<keyword evidence="3" id="KW-0245">EGF-like domain</keyword>
<evidence type="ECO:0000259" key="15">
    <source>
        <dbReference type="SMART" id="SM00179"/>
    </source>
</evidence>
<dbReference type="AlphaFoldDB" id="A0A3P8V606"/>
<feature type="transmembrane region" description="Helical" evidence="14">
    <location>
        <begin position="7"/>
        <end position="30"/>
    </location>
</feature>
<feature type="domain" description="EGF-like" evidence="16">
    <location>
        <begin position="346"/>
        <end position="381"/>
    </location>
</feature>
<dbReference type="InterPro" id="IPR051221">
    <property type="entry name" value="LDLR-related"/>
</dbReference>
<dbReference type="Gene3D" id="2.10.25.10">
    <property type="entry name" value="Laminin"/>
    <property type="match status" value="2"/>
</dbReference>
<evidence type="ECO:0000256" key="2">
    <source>
        <dbReference type="ARBA" id="ARBA00022475"/>
    </source>
</evidence>
<dbReference type="FunFam" id="2.10.25.10:FF:000009">
    <property type="entry name" value="Low-density lipoprotein receptor isoform 1"/>
    <property type="match status" value="1"/>
</dbReference>
<keyword evidence="5 14" id="KW-0812">Transmembrane</keyword>
<reference evidence="17" key="2">
    <citation type="submission" date="2025-08" db="UniProtKB">
        <authorList>
            <consortium name="Ensembl"/>
        </authorList>
    </citation>
    <scope>IDENTIFICATION</scope>
</reference>